<protein>
    <recommendedName>
        <fullName evidence="4">Transmembrane protein</fullName>
    </recommendedName>
</protein>
<keyword evidence="3" id="KW-1185">Reference proteome</keyword>
<gene>
    <name evidence="2" type="ORF">DLAC_11224</name>
</gene>
<dbReference type="Proteomes" id="UP000076078">
    <property type="component" value="Unassembled WGS sequence"/>
</dbReference>
<proteinExistence type="predicted"/>
<dbReference type="AlphaFoldDB" id="A0A151Z3G9"/>
<evidence type="ECO:0008006" key="4">
    <source>
        <dbReference type="Google" id="ProtNLM"/>
    </source>
</evidence>
<evidence type="ECO:0000256" key="1">
    <source>
        <dbReference type="SAM" id="SignalP"/>
    </source>
</evidence>
<evidence type="ECO:0000313" key="3">
    <source>
        <dbReference type="Proteomes" id="UP000076078"/>
    </source>
</evidence>
<sequence length="333" mass="37898">MKYNRIYIFTFIQLLSLLLLVRNVKSDSNCIINGLEADTCQLTEQSKIYNFQTTSMTVISGTFELEEGVLLNFAGPVTIDQNAKLSFNCNMFIESIRACVQIYSNQIVMYHTPSIQVRLDISNFTNGINMNTMFTDYPSNSTYYAENNLTPEDLYSPEPLFYAIITSPSGYNTSYYSTENNLYFNTKQLPITRALDLNVTTNCYYISSQVEGLISNSGIDQKYIYYYVKNQEIGSYFYVRVYPNYKIASDPNIITNLITPSFMSKYCSFNSQNGNTLKYMVNQVTPFGVQPTPPPSPTPSVIDEPDDIVSSSSYLEHTILLTLLVLTYIMLIN</sequence>
<dbReference type="InParanoid" id="A0A151Z3G9"/>
<feature type="signal peptide" evidence="1">
    <location>
        <begin position="1"/>
        <end position="26"/>
    </location>
</feature>
<keyword evidence="1" id="KW-0732">Signal</keyword>
<feature type="chain" id="PRO_5007592801" description="Transmembrane protein" evidence="1">
    <location>
        <begin position="27"/>
        <end position="333"/>
    </location>
</feature>
<name>A0A151Z3G9_TIELA</name>
<dbReference type="EMBL" id="LODT01000051">
    <property type="protein sequence ID" value="KYQ88506.1"/>
    <property type="molecule type" value="Genomic_DNA"/>
</dbReference>
<dbReference type="OrthoDB" id="24212at2759"/>
<reference evidence="2 3" key="1">
    <citation type="submission" date="2015-12" db="EMBL/GenBank/DDBJ databases">
        <title>Dictyostelia acquired genes for synthesis and detection of signals that induce cell-type specialization by lateral gene transfer from prokaryotes.</title>
        <authorList>
            <person name="Gloeckner G."/>
            <person name="Schaap P."/>
        </authorList>
    </citation>
    <scope>NUCLEOTIDE SEQUENCE [LARGE SCALE GENOMIC DNA]</scope>
    <source>
        <strain evidence="2 3">TK</strain>
    </source>
</reference>
<dbReference type="FunCoup" id="A0A151Z3G9">
    <property type="interactions" value="268"/>
</dbReference>
<accession>A0A151Z3G9</accession>
<organism evidence="2 3">
    <name type="scientific">Tieghemostelium lacteum</name>
    <name type="common">Slime mold</name>
    <name type="synonym">Dictyostelium lacteum</name>
    <dbReference type="NCBI Taxonomy" id="361077"/>
    <lineage>
        <taxon>Eukaryota</taxon>
        <taxon>Amoebozoa</taxon>
        <taxon>Evosea</taxon>
        <taxon>Eumycetozoa</taxon>
        <taxon>Dictyostelia</taxon>
        <taxon>Dictyosteliales</taxon>
        <taxon>Raperosteliaceae</taxon>
        <taxon>Tieghemostelium</taxon>
    </lineage>
</organism>
<evidence type="ECO:0000313" key="2">
    <source>
        <dbReference type="EMBL" id="KYQ88506.1"/>
    </source>
</evidence>
<comment type="caution">
    <text evidence="2">The sequence shown here is derived from an EMBL/GenBank/DDBJ whole genome shotgun (WGS) entry which is preliminary data.</text>
</comment>